<dbReference type="EMBL" id="OZ004258">
    <property type="protein sequence ID" value="CAK7914383.1"/>
    <property type="molecule type" value="Genomic_DNA"/>
</dbReference>
<feature type="compositionally biased region" description="Polar residues" evidence="1">
    <location>
        <begin position="62"/>
        <end position="82"/>
    </location>
</feature>
<feature type="compositionally biased region" description="Polar residues" evidence="1">
    <location>
        <begin position="221"/>
        <end position="230"/>
    </location>
</feature>
<reference evidence="2 3" key="1">
    <citation type="submission" date="2024-01" db="EMBL/GenBank/DDBJ databases">
        <authorList>
            <consortium name="Genoscope - CEA"/>
            <person name="William W."/>
        </authorList>
    </citation>
    <scope>NUCLEOTIDE SEQUENCE [LARGE SCALE GENOMIC DNA]</scope>
    <source>
        <strain evidence="2 3">29B2s-10</strain>
    </source>
</reference>
<sequence>MYTLRENQNTSNMTSSPTSSPKNEDVPMLTPKQPPKTPLKKEDLEKIAKQLKRKLSKASIAAKQSLSPTMRTSPQSRHTSPLKNFMTRKSRDLSGLGGSLPYLGSPNGKSPTQMKTPAAVFLSSSPLKNMTAADTTNDSDMLDSPTRRGADASSFHDSPISFKGDSASTSPTKSEPQMILQSLGPQHSHQQQQQLSHQQQQQQQPPRTPPKAFASVLKPSPNLQTTPTLEKKQLATTANNLLRTPTQAGPVPASNENEGADLLMYLATSPSPAKPPPAIYGTTPRGTQTLHKSGSNNPSSTSNNSFIAPAPPLTPKRPIVTTARTPQNRLTPSVNLFNNGNNNGNVANGLPSSGLMLTPAGFNMSDYFNFFTPSPGGGNSSGMTGPHGLPKNFLKTPDFNGHHVNSNINNVTKQKVDGKMINFDKVGLFGNNPEPKNDN</sequence>
<feature type="compositionally biased region" description="Polar residues" evidence="1">
    <location>
        <begin position="129"/>
        <end position="139"/>
    </location>
</feature>
<feature type="compositionally biased region" description="Low complexity" evidence="1">
    <location>
        <begin position="180"/>
        <end position="205"/>
    </location>
</feature>
<feature type="compositionally biased region" description="Low complexity" evidence="1">
    <location>
        <begin position="9"/>
        <end position="21"/>
    </location>
</feature>
<feature type="compositionally biased region" description="Low complexity" evidence="1">
    <location>
        <begin position="293"/>
        <end position="305"/>
    </location>
</feature>
<feature type="compositionally biased region" description="Polar residues" evidence="1">
    <location>
        <begin position="166"/>
        <end position="175"/>
    </location>
</feature>
<gene>
    <name evidence="2" type="ORF">CAAN4_F16182</name>
</gene>
<dbReference type="Proteomes" id="UP001497600">
    <property type="component" value="Chromosome F"/>
</dbReference>
<feature type="compositionally biased region" description="Basic and acidic residues" evidence="1">
    <location>
        <begin position="39"/>
        <end position="48"/>
    </location>
</feature>
<feature type="region of interest" description="Disordered" evidence="1">
    <location>
        <begin position="129"/>
        <end position="230"/>
    </location>
</feature>
<feature type="region of interest" description="Disordered" evidence="1">
    <location>
        <begin position="287"/>
        <end position="318"/>
    </location>
</feature>
<accession>A0ABP0EG47</accession>
<keyword evidence="3" id="KW-1185">Reference proteome</keyword>
<evidence type="ECO:0000313" key="3">
    <source>
        <dbReference type="Proteomes" id="UP001497600"/>
    </source>
</evidence>
<protein>
    <submittedName>
        <fullName evidence="2">Uncharacterized protein</fullName>
    </submittedName>
</protein>
<feature type="region of interest" description="Disordered" evidence="1">
    <location>
        <begin position="1"/>
        <end position="114"/>
    </location>
</feature>
<proteinExistence type="predicted"/>
<name>A0ABP0EG47_9ASCO</name>
<evidence type="ECO:0000256" key="1">
    <source>
        <dbReference type="SAM" id="MobiDB-lite"/>
    </source>
</evidence>
<organism evidence="2 3">
    <name type="scientific">[Candida] anglica</name>
    <dbReference type="NCBI Taxonomy" id="148631"/>
    <lineage>
        <taxon>Eukaryota</taxon>
        <taxon>Fungi</taxon>
        <taxon>Dikarya</taxon>
        <taxon>Ascomycota</taxon>
        <taxon>Saccharomycotina</taxon>
        <taxon>Pichiomycetes</taxon>
        <taxon>Debaryomycetaceae</taxon>
        <taxon>Kurtzmaniella</taxon>
    </lineage>
</organism>
<evidence type="ECO:0000313" key="2">
    <source>
        <dbReference type="EMBL" id="CAK7914383.1"/>
    </source>
</evidence>